<dbReference type="RefSeq" id="WP_060793962.1">
    <property type="nucleotide sequence ID" value="NZ_KQ956576.1"/>
</dbReference>
<gene>
    <name evidence="1" type="ORF">HMPREF3206_01783</name>
</gene>
<dbReference type="EMBL" id="LRPX01000100">
    <property type="protein sequence ID" value="KXA12454.1"/>
    <property type="molecule type" value="Genomic_DNA"/>
</dbReference>
<evidence type="ECO:0000313" key="1">
    <source>
        <dbReference type="EMBL" id="KXA12454.1"/>
    </source>
</evidence>
<dbReference type="PATRIC" id="fig|134605.3.peg.1764"/>
<dbReference type="Proteomes" id="UP000070617">
    <property type="component" value="Unassembled WGS sequence"/>
</dbReference>
<accession>A0A133N858</accession>
<organism evidence="1 2">
    <name type="scientific">Fusobacterium equinum</name>
    <dbReference type="NCBI Taxonomy" id="134605"/>
    <lineage>
        <taxon>Bacteria</taxon>
        <taxon>Fusobacteriati</taxon>
        <taxon>Fusobacteriota</taxon>
        <taxon>Fusobacteriia</taxon>
        <taxon>Fusobacteriales</taxon>
        <taxon>Fusobacteriaceae</taxon>
        <taxon>Fusobacterium</taxon>
    </lineage>
</organism>
<protein>
    <submittedName>
        <fullName evidence="1">Uncharacterized protein</fullName>
    </submittedName>
</protein>
<proteinExistence type="predicted"/>
<dbReference type="STRING" id="134605.HMPREF3206_01783"/>
<name>A0A133N858_9FUSO</name>
<comment type="caution">
    <text evidence="1">The sequence shown here is derived from an EMBL/GenBank/DDBJ whole genome shotgun (WGS) entry which is preliminary data.</text>
</comment>
<reference evidence="2" key="1">
    <citation type="submission" date="2016-01" db="EMBL/GenBank/DDBJ databases">
        <authorList>
            <person name="Mitreva M."/>
            <person name="Pepin K.H."/>
            <person name="Mihindukulasuriya K.A."/>
            <person name="Fulton R."/>
            <person name="Fronick C."/>
            <person name="O'Laughlin M."/>
            <person name="Miner T."/>
            <person name="Herter B."/>
            <person name="Rosa B.A."/>
            <person name="Cordes M."/>
            <person name="Tomlinson C."/>
            <person name="Wollam A."/>
            <person name="Palsikar V.B."/>
            <person name="Mardis E.R."/>
            <person name="Wilson R.K."/>
        </authorList>
    </citation>
    <scope>NUCLEOTIDE SEQUENCE [LARGE SCALE GENOMIC DNA]</scope>
    <source>
        <strain evidence="2">CMW8396</strain>
    </source>
</reference>
<sequence>MTKEQALNGIGHEYGHYSKADDIATRDQTVANHTGKRVEELTKNLSSKPVSEATWKNLVNTSSVITGPGADVIANRIPVDEREYVNWHRLGEGVIETGISGVRIVQGAGEVTVGAGILSTGVGFVPGGLLAGHGSSEVVFGVNDGVAGLHKIWLAILEKDDVAEKNYLREKFGEGYSLFNYMSAASTSQTQTIKHAYRNTEKLSSSPYKESEKGKVLGDKPAKGYEYVRKGVIRGPKGGEYIEVGKTAQGSIVYKGSSGYRIFEGGRLKAISSGEIVERVSGKEVFYGGRKGNLKTRAQNEKIADYLKKEDWEITGGGNKTSEEYMEPLIKGDKKGANYIDVTAEKMIDGKKVTIRINTVDIDKKTGALTNREAAAEQLINIKIQRENQGNPKLITIPKGQGLGNLEEMIKKSVED</sequence>
<keyword evidence="2" id="KW-1185">Reference proteome</keyword>
<evidence type="ECO:0000313" key="2">
    <source>
        <dbReference type="Proteomes" id="UP000070617"/>
    </source>
</evidence>
<dbReference type="AlphaFoldDB" id="A0A133N858"/>